<feature type="region of interest" description="Disordered" evidence="6">
    <location>
        <begin position="184"/>
        <end position="491"/>
    </location>
</feature>
<feature type="compositionally biased region" description="Basic residues" evidence="6">
    <location>
        <begin position="211"/>
        <end position="221"/>
    </location>
</feature>
<accession>A0ABR4BXE3</accession>
<feature type="compositionally biased region" description="Basic residues" evidence="6">
    <location>
        <begin position="367"/>
        <end position="379"/>
    </location>
</feature>
<evidence type="ECO:0000256" key="1">
    <source>
        <dbReference type="ARBA" id="ARBA00004123"/>
    </source>
</evidence>
<sequence>MSYRVETALSKRAGCQSTECKASGIKIDKDELRLGIWVEYGDRGGWAWRHWGCVTGKVLQGLRNLVADPDAEEGYRWDMLDGYDSGDKNSLDKNPHLQEKIRRCITQGFIDPEDFKGDPEMNVLGTAGLRTKESKKKTRDEQKEKAQNEEIEALKAQIASLKSGKSSEDNSDIEAKLAAAQADLDKHLAKATPGGKKRVKDESDAEEGSPVKKKRATKKKVKAEEEGDDDEDENVKPAPKSRAKKVKKEDDDGEDNMEDIKPAPAMKSRAKKAVKKKEDSDDDVAGEAKPAPPKKSRAKKAVKKEEDVEMTGTAEDSVKNEEDNDSASKPAPKKRAPPNKKAKKAEIDEDAEPAVKNEDGEDSVKPAPKKRAPRGKKGVKKEQVEGTVGIDDDEPKAKPAAKKGRKKAVKGESVDIKDEPAAESSNPGISEGSSVLSEPQDQLKGVKDEPMESIGVAPDTEDVSAAAAEAKDLVVPTHKRRTRSRTASNKV</sequence>
<feature type="compositionally biased region" description="Basic residues" evidence="6">
    <location>
        <begin position="331"/>
        <end position="343"/>
    </location>
</feature>
<feature type="compositionally biased region" description="Basic residues" evidence="6">
    <location>
        <begin position="399"/>
        <end position="408"/>
    </location>
</feature>
<gene>
    <name evidence="8" type="ORF">VTL71DRAFT_6591</name>
</gene>
<name>A0ABR4BXE3_9HELO</name>
<feature type="compositionally biased region" description="Basic residues" evidence="6">
    <location>
        <begin position="292"/>
        <end position="302"/>
    </location>
</feature>
<organism evidence="8 9">
    <name type="scientific">Oculimacula yallundae</name>
    <dbReference type="NCBI Taxonomy" id="86028"/>
    <lineage>
        <taxon>Eukaryota</taxon>
        <taxon>Fungi</taxon>
        <taxon>Dikarya</taxon>
        <taxon>Ascomycota</taxon>
        <taxon>Pezizomycotina</taxon>
        <taxon>Leotiomycetes</taxon>
        <taxon>Helotiales</taxon>
        <taxon>Ploettnerulaceae</taxon>
        <taxon>Oculimacula</taxon>
    </lineage>
</organism>
<comment type="caution">
    <text evidence="8">The sequence shown here is derived from an EMBL/GenBank/DDBJ whole genome shotgun (WGS) entry which is preliminary data.</text>
</comment>
<reference evidence="8 9" key="1">
    <citation type="journal article" date="2024" name="Commun. Biol.">
        <title>Comparative genomic analysis of thermophilic fungi reveals convergent evolutionary adaptations and gene losses.</title>
        <authorList>
            <person name="Steindorff A.S."/>
            <person name="Aguilar-Pontes M.V."/>
            <person name="Robinson A.J."/>
            <person name="Andreopoulos B."/>
            <person name="LaButti K."/>
            <person name="Kuo A."/>
            <person name="Mondo S."/>
            <person name="Riley R."/>
            <person name="Otillar R."/>
            <person name="Haridas S."/>
            <person name="Lipzen A."/>
            <person name="Grimwood J."/>
            <person name="Schmutz J."/>
            <person name="Clum A."/>
            <person name="Reid I.D."/>
            <person name="Moisan M.C."/>
            <person name="Butler G."/>
            <person name="Nguyen T.T.M."/>
            <person name="Dewar K."/>
            <person name="Conant G."/>
            <person name="Drula E."/>
            <person name="Henrissat B."/>
            <person name="Hansel C."/>
            <person name="Singer S."/>
            <person name="Hutchinson M.I."/>
            <person name="de Vries R.P."/>
            <person name="Natvig D.O."/>
            <person name="Powell A.J."/>
            <person name="Tsang A."/>
            <person name="Grigoriev I.V."/>
        </authorList>
    </citation>
    <scope>NUCLEOTIDE SEQUENCE [LARGE SCALE GENOMIC DNA]</scope>
    <source>
        <strain evidence="8 9">CBS 494.80</strain>
    </source>
</reference>
<feature type="compositionally biased region" description="Basic and acidic residues" evidence="6">
    <location>
        <begin position="353"/>
        <end position="364"/>
    </location>
</feature>
<keyword evidence="5" id="KW-0539">Nucleus</keyword>
<dbReference type="InterPro" id="IPR001510">
    <property type="entry name" value="Znf_PARP"/>
</dbReference>
<evidence type="ECO:0000256" key="5">
    <source>
        <dbReference type="ARBA" id="ARBA00023242"/>
    </source>
</evidence>
<evidence type="ECO:0000256" key="6">
    <source>
        <dbReference type="SAM" id="MobiDB-lite"/>
    </source>
</evidence>
<dbReference type="SUPFAM" id="SSF57716">
    <property type="entry name" value="Glucocorticoid receptor-like (DNA-binding domain)"/>
    <property type="match status" value="1"/>
</dbReference>
<feature type="region of interest" description="Disordered" evidence="6">
    <location>
        <begin position="116"/>
        <end position="149"/>
    </location>
</feature>
<dbReference type="Pfam" id="PF00645">
    <property type="entry name" value="zf-PARP"/>
    <property type="match status" value="1"/>
</dbReference>
<dbReference type="Gene3D" id="3.30.1740.10">
    <property type="entry name" value="Zinc finger, PARP-type"/>
    <property type="match status" value="1"/>
</dbReference>
<evidence type="ECO:0000256" key="4">
    <source>
        <dbReference type="ARBA" id="ARBA00022833"/>
    </source>
</evidence>
<dbReference type="InterPro" id="IPR036957">
    <property type="entry name" value="Znf_PARP_sf"/>
</dbReference>
<feature type="compositionally biased region" description="Polar residues" evidence="6">
    <location>
        <begin position="423"/>
        <end position="440"/>
    </location>
</feature>
<evidence type="ECO:0000313" key="9">
    <source>
        <dbReference type="Proteomes" id="UP001595075"/>
    </source>
</evidence>
<keyword evidence="4" id="KW-0862">Zinc</keyword>
<dbReference type="EMBL" id="JAZHXI010000017">
    <property type="protein sequence ID" value="KAL2062325.1"/>
    <property type="molecule type" value="Genomic_DNA"/>
</dbReference>
<evidence type="ECO:0000256" key="3">
    <source>
        <dbReference type="ARBA" id="ARBA00022771"/>
    </source>
</evidence>
<evidence type="ECO:0000259" key="7">
    <source>
        <dbReference type="SMART" id="SM01336"/>
    </source>
</evidence>
<keyword evidence="2" id="KW-0479">Metal-binding</keyword>
<keyword evidence="9" id="KW-1185">Reference proteome</keyword>
<feature type="compositionally biased region" description="Basic and acidic residues" evidence="6">
    <location>
        <begin position="138"/>
        <end position="148"/>
    </location>
</feature>
<feature type="compositionally biased region" description="Basic and acidic residues" evidence="6">
    <location>
        <begin position="409"/>
        <end position="420"/>
    </location>
</feature>
<keyword evidence="3" id="KW-0863">Zinc-finger</keyword>
<dbReference type="Proteomes" id="UP001595075">
    <property type="component" value="Unassembled WGS sequence"/>
</dbReference>
<proteinExistence type="predicted"/>
<protein>
    <recommendedName>
        <fullName evidence="7">PARP-type domain-containing protein</fullName>
    </recommendedName>
</protein>
<evidence type="ECO:0000256" key="2">
    <source>
        <dbReference type="ARBA" id="ARBA00022723"/>
    </source>
</evidence>
<evidence type="ECO:0000313" key="8">
    <source>
        <dbReference type="EMBL" id="KAL2062325.1"/>
    </source>
</evidence>
<comment type="subcellular location">
    <subcellularLocation>
        <location evidence="1">Nucleus</location>
    </subcellularLocation>
</comment>
<feature type="domain" description="PARP-type" evidence="7">
    <location>
        <begin position="6"/>
        <end position="106"/>
    </location>
</feature>
<dbReference type="SMART" id="SM01336">
    <property type="entry name" value="zf-PARP"/>
    <property type="match status" value="1"/>
</dbReference>